<dbReference type="CDD" id="cd17321">
    <property type="entry name" value="MFS_MMR_MDR_like"/>
    <property type="match status" value="1"/>
</dbReference>
<organism evidence="9 10">
    <name type="scientific">Streptomyces olivaceiscleroticus</name>
    <dbReference type="NCBI Taxonomy" id="68245"/>
    <lineage>
        <taxon>Bacteria</taxon>
        <taxon>Bacillati</taxon>
        <taxon>Actinomycetota</taxon>
        <taxon>Actinomycetes</taxon>
        <taxon>Kitasatosporales</taxon>
        <taxon>Streptomycetaceae</taxon>
        <taxon>Streptomyces</taxon>
    </lineage>
</organism>
<feature type="transmembrane region" description="Helical" evidence="7">
    <location>
        <begin position="440"/>
        <end position="459"/>
    </location>
</feature>
<evidence type="ECO:0000256" key="6">
    <source>
        <dbReference type="SAM" id="MobiDB-lite"/>
    </source>
</evidence>
<keyword evidence="2 7" id="KW-0812">Transmembrane</keyword>
<comment type="subcellular location">
    <subcellularLocation>
        <location evidence="1">Cell membrane</location>
        <topology evidence="1">Multi-pass membrane protein</topology>
    </subcellularLocation>
</comment>
<evidence type="ECO:0000256" key="4">
    <source>
        <dbReference type="ARBA" id="ARBA00023136"/>
    </source>
</evidence>
<gene>
    <name evidence="9" type="ORF">GCM10010361_18390</name>
</gene>
<feature type="transmembrane region" description="Helical" evidence="7">
    <location>
        <begin position="258"/>
        <end position="277"/>
    </location>
</feature>
<keyword evidence="5" id="KW-0046">Antibiotic resistance</keyword>
<evidence type="ECO:0000256" key="5">
    <source>
        <dbReference type="ARBA" id="ARBA00023251"/>
    </source>
</evidence>
<evidence type="ECO:0000313" key="9">
    <source>
        <dbReference type="EMBL" id="GAA0454652.1"/>
    </source>
</evidence>
<feature type="transmembrane region" description="Helical" evidence="7">
    <location>
        <begin position="465"/>
        <end position="485"/>
    </location>
</feature>
<feature type="transmembrane region" description="Helical" evidence="7">
    <location>
        <begin position="74"/>
        <end position="94"/>
    </location>
</feature>
<evidence type="ECO:0000256" key="7">
    <source>
        <dbReference type="SAM" id="Phobius"/>
    </source>
</evidence>
<sequence length="492" mass="49506">MSTTTTPEPTTPGLPAPDPTTPAAAAAEQAAPAARLTALGLATLLLGAALPMTDFFIVNVALPSIGRDLRAGPAVLEMVAAAYAMAYAVLLVLGGRLGDTYGRRRLFLWGAAAFGVTSLACGLAPAAWSLVAARAAQGAASAVMLPQVLATIHATTSGGRRGRALGLYGATGGVAGVAGQLLGGLLVSADLLGTGWRAIFLVNVPVVAAILLLGRFSVPDSRAVRPARSDRAGTALFALALVALLLPLTEGRAAGGPLWSWLLLAAAPLLAWAFYVVERRAERSGGAPLLPPSLLREPGLRRGLAVAVPLFAGFGGFMFVIAVALQQGLGLSPVLAGAAVVPMSVTYLVTSVWGPRLAPRLGSRVLTAGAVAHAVGLALLAATVLAGWPDLNPVSLAPAMAVIGAGQGFQLPTYFRVMLAAVPPERAGAGSGLSVTAQQTCLALGVATIGSVFLGLVPSAGVRNALLVALAVQFVGLLAMTGLSLRLPRALS</sequence>
<keyword evidence="3 7" id="KW-1133">Transmembrane helix</keyword>
<dbReference type="RefSeq" id="WP_428837612.1">
    <property type="nucleotide sequence ID" value="NZ_BAAABY010000012.1"/>
</dbReference>
<evidence type="ECO:0000256" key="3">
    <source>
        <dbReference type="ARBA" id="ARBA00022989"/>
    </source>
</evidence>
<evidence type="ECO:0000256" key="1">
    <source>
        <dbReference type="ARBA" id="ARBA00004651"/>
    </source>
</evidence>
<proteinExistence type="predicted"/>
<feature type="region of interest" description="Disordered" evidence="6">
    <location>
        <begin position="1"/>
        <end position="27"/>
    </location>
</feature>
<dbReference type="Gene3D" id="1.20.1720.10">
    <property type="entry name" value="Multidrug resistance protein D"/>
    <property type="match status" value="1"/>
</dbReference>
<dbReference type="Pfam" id="PF07690">
    <property type="entry name" value="MFS_1"/>
    <property type="match status" value="1"/>
</dbReference>
<feature type="transmembrane region" description="Helical" evidence="7">
    <location>
        <begin position="304"/>
        <end position="325"/>
    </location>
</feature>
<evidence type="ECO:0000256" key="2">
    <source>
        <dbReference type="ARBA" id="ARBA00022692"/>
    </source>
</evidence>
<feature type="transmembrane region" description="Helical" evidence="7">
    <location>
        <begin position="365"/>
        <end position="388"/>
    </location>
</feature>
<dbReference type="Gene3D" id="1.20.1250.20">
    <property type="entry name" value="MFS general substrate transporter like domains"/>
    <property type="match status" value="1"/>
</dbReference>
<evidence type="ECO:0000259" key="8">
    <source>
        <dbReference type="PROSITE" id="PS50850"/>
    </source>
</evidence>
<feature type="compositionally biased region" description="Pro residues" evidence="6">
    <location>
        <begin position="9"/>
        <end position="20"/>
    </location>
</feature>
<feature type="transmembrane region" description="Helical" evidence="7">
    <location>
        <begin position="38"/>
        <end position="62"/>
    </location>
</feature>
<dbReference type="PROSITE" id="PS50850">
    <property type="entry name" value="MFS"/>
    <property type="match status" value="1"/>
</dbReference>
<dbReference type="PANTHER" id="PTHR42718">
    <property type="entry name" value="MAJOR FACILITATOR SUPERFAMILY MULTIDRUG TRANSPORTER MFSC"/>
    <property type="match status" value="1"/>
</dbReference>
<feature type="transmembrane region" description="Helical" evidence="7">
    <location>
        <begin position="230"/>
        <end position="246"/>
    </location>
</feature>
<feature type="transmembrane region" description="Helical" evidence="7">
    <location>
        <begin position="106"/>
        <end position="128"/>
    </location>
</feature>
<dbReference type="InterPro" id="IPR020846">
    <property type="entry name" value="MFS_dom"/>
</dbReference>
<feature type="transmembrane region" description="Helical" evidence="7">
    <location>
        <begin position="198"/>
        <end position="218"/>
    </location>
</feature>
<feature type="domain" description="Major facilitator superfamily (MFS) profile" evidence="8">
    <location>
        <begin position="40"/>
        <end position="488"/>
    </location>
</feature>
<dbReference type="InterPro" id="IPR036259">
    <property type="entry name" value="MFS_trans_sf"/>
</dbReference>
<keyword evidence="10" id="KW-1185">Reference proteome</keyword>
<feature type="transmembrane region" description="Helical" evidence="7">
    <location>
        <begin position="331"/>
        <end position="353"/>
    </location>
</feature>
<comment type="caution">
    <text evidence="9">The sequence shown here is derived from an EMBL/GenBank/DDBJ whole genome shotgun (WGS) entry which is preliminary data.</text>
</comment>
<accession>A0ABP3JM65</accession>
<dbReference type="EMBL" id="BAAABY010000012">
    <property type="protein sequence ID" value="GAA0454652.1"/>
    <property type="molecule type" value="Genomic_DNA"/>
</dbReference>
<feature type="transmembrane region" description="Helical" evidence="7">
    <location>
        <begin position="134"/>
        <end position="153"/>
    </location>
</feature>
<dbReference type="Proteomes" id="UP001500909">
    <property type="component" value="Unassembled WGS sequence"/>
</dbReference>
<keyword evidence="4 7" id="KW-0472">Membrane</keyword>
<feature type="transmembrane region" description="Helical" evidence="7">
    <location>
        <begin position="165"/>
        <end position="186"/>
    </location>
</feature>
<dbReference type="InterPro" id="IPR011701">
    <property type="entry name" value="MFS"/>
</dbReference>
<reference evidence="10" key="1">
    <citation type="journal article" date="2019" name="Int. J. Syst. Evol. Microbiol.">
        <title>The Global Catalogue of Microorganisms (GCM) 10K type strain sequencing project: providing services to taxonomists for standard genome sequencing and annotation.</title>
        <authorList>
            <consortium name="The Broad Institute Genomics Platform"/>
            <consortium name="The Broad Institute Genome Sequencing Center for Infectious Disease"/>
            <person name="Wu L."/>
            <person name="Ma J."/>
        </authorList>
    </citation>
    <scope>NUCLEOTIDE SEQUENCE [LARGE SCALE GENOMIC DNA]</scope>
    <source>
        <strain evidence="10">JCM 4805</strain>
    </source>
</reference>
<dbReference type="PANTHER" id="PTHR42718:SF39">
    <property type="entry name" value="ACTINORHODIN TRANSPORTER-RELATED"/>
    <property type="match status" value="1"/>
</dbReference>
<dbReference type="SUPFAM" id="SSF103473">
    <property type="entry name" value="MFS general substrate transporter"/>
    <property type="match status" value="1"/>
</dbReference>
<evidence type="ECO:0000313" key="10">
    <source>
        <dbReference type="Proteomes" id="UP001500909"/>
    </source>
</evidence>
<protein>
    <submittedName>
        <fullName evidence="9">MFS transporter</fullName>
    </submittedName>
</protein>
<name>A0ABP3JM65_9ACTN</name>